<dbReference type="EMBL" id="CP017836">
    <property type="protein sequence ID" value="APJ05284.1"/>
    <property type="molecule type" value="Genomic_DNA"/>
</dbReference>
<dbReference type="Proteomes" id="UP000184731">
    <property type="component" value="Plasmid pnonnen2"/>
</dbReference>
<gene>
    <name evidence="1" type="ORF">AXG55_14780</name>
</gene>
<evidence type="ECO:0000313" key="1">
    <source>
        <dbReference type="EMBL" id="APJ05284.1"/>
    </source>
</evidence>
<dbReference type="RefSeq" id="WP_148698947.1">
    <property type="nucleotide sequence ID" value="NZ_CP017836.1"/>
</dbReference>
<sequence>MKLNIINKLKYFYFLSGFLVFNQNSFAYSEAQIGAYGVFFPQQNLDNDTFNPFGGWSVKADIMNNSGFSFGLGHTWSPGYRWVDIRETYWFQEHMYGIYLGLEQHIQYFNNTGFGIGLNLGYMIPLTYYINFNIDGEAGYGSNKFYRSIYDPFYFNVSAGFSINIM</sequence>
<organism evidence="1 2">
    <name type="scientific">Silvanigrella aquatica</name>
    <dbReference type="NCBI Taxonomy" id="1915309"/>
    <lineage>
        <taxon>Bacteria</taxon>
        <taxon>Pseudomonadati</taxon>
        <taxon>Bdellovibrionota</taxon>
        <taxon>Oligoflexia</taxon>
        <taxon>Silvanigrellales</taxon>
        <taxon>Silvanigrellaceae</taxon>
        <taxon>Silvanigrella</taxon>
    </lineage>
</organism>
<keyword evidence="1" id="KW-0614">Plasmid</keyword>
<name>A0A1L4D507_9BACT</name>
<dbReference type="KEGG" id="saqi:AXG55_14780"/>
<accession>A0A1L4D507</accession>
<geneLocation type="plasmid" evidence="2">
    <name>pnonnen2</name>
</geneLocation>
<evidence type="ECO:0000313" key="2">
    <source>
        <dbReference type="Proteomes" id="UP000184731"/>
    </source>
</evidence>
<dbReference type="AlphaFoldDB" id="A0A1L4D507"/>
<reference evidence="1 2" key="1">
    <citation type="submission" date="2016-10" db="EMBL/GenBank/DDBJ databases">
        <title>Silvanigrella aquatica sp. nov., isolated from a freshwater lake located in the Black Forest, Germany, description of Silvanigrellaceae fam. nov., Silvanigrellales ord. nov., reclassification of the order Bdellovibrionales in the class Oligoflexia, reclassification of the families Bacteriovoracaceae and Halobacteriovoraceae in the new order Bacteriovoracales ord. nov., and reclassification of the family Pseudobacteriovoracaceae in the order Oligoflexiales.</title>
        <authorList>
            <person name="Hahn M.W."/>
            <person name="Schmidt J."/>
            <person name="Koll U."/>
            <person name="Rohde M."/>
            <person name="Verbag S."/>
            <person name="Pitt A."/>
            <person name="Nakai R."/>
            <person name="Naganuma T."/>
            <person name="Lang E."/>
        </authorList>
    </citation>
    <scope>NUCLEOTIDE SEQUENCE [LARGE SCALE GENOMIC DNA]</scope>
    <source>
        <strain evidence="1 2">MWH-Nonnen-W8red</strain>
        <plasmid evidence="2">Plasmid pnonnen2</plasmid>
    </source>
</reference>
<keyword evidence="2" id="KW-1185">Reference proteome</keyword>
<protein>
    <submittedName>
        <fullName evidence="1">Uncharacterized protein</fullName>
    </submittedName>
</protein>
<proteinExistence type="predicted"/>